<dbReference type="AlphaFoldDB" id="A0A6C0GMI2"/>
<dbReference type="InterPro" id="IPR002589">
    <property type="entry name" value="Macro_dom"/>
</dbReference>
<dbReference type="EMBL" id="CP048222">
    <property type="protein sequence ID" value="QHT69147.1"/>
    <property type="molecule type" value="Genomic_DNA"/>
</dbReference>
<accession>A0A6C0GMI2</accession>
<proteinExistence type="predicted"/>
<dbReference type="Proteomes" id="UP000480178">
    <property type="component" value="Chromosome"/>
</dbReference>
<dbReference type="SMART" id="SM00506">
    <property type="entry name" value="A1pp"/>
    <property type="match status" value="1"/>
</dbReference>
<name>A0A6C0GMI2_9BACT</name>
<keyword evidence="3" id="KW-1185">Reference proteome</keyword>
<reference evidence="2 3" key="1">
    <citation type="submission" date="2020-01" db="EMBL/GenBank/DDBJ databases">
        <authorList>
            <person name="Kim M.K."/>
        </authorList>
    </citation>
    <scope>NUCLEOTIDE SEQUENCE [LARGE SCALE GENOMIC DNA]</scope>
    <source>
        <strain evidence="2 3">172606-1</strain>
    </source>
</reference>
<protein>
    <submittedName>
        <fullName evidence="2">Phosphatase</fullName>
    </submittedName>
</protein>
<dbReference type="SUPFAM" id="SSF52949">
    <property type="entry name" value="Macro domain-like"/>
    <property type="match status" value="1"/>
</dbReference>
<dbReference type="Gene3D" id="3.40.220.10">
    <property type="entry name" value="Leucine Aminopeptidase, subunit E, domain 1"/>
    <property type="match status" value="1"/>
</dbReference>
<evidence type="ECO:0000259" key="1">
    <source>
        <dbReference type="PROSITE" id="PS51154"/>
    </source>
</evidence>
<dbReference type="InterPro" id="IPR043472">
    <property type="entry name" value="Macro_dom-like"/>
</dbReference>
<dbReference type="KEGG" id="rhoz:GXP67_22130"/>
<evidence type="ECO:0000313" key="3">
    <source>
        <dbReference type="Proteomes" id="UP000480178"/>
    </source>
</evidence>
<dbReference type="Pfam" id="PF01661">
    <property type="entry name" value="Macro"/>
    <property type="match status" value="1"/>
</dbReference>
<gene>
    <name evidence="2" type="ORF">GXP67_22130</name>
</gene>
<dbReference type="PROSITE" id="PS51154">
    <property type="entry name" value="MACRO"/>
    <property type="match status" value="1"/>
</dbReference>
<evidence type="ECO:0000313" key="2">
    <source>
        <dbReference type="EMBL" id="QHT69147.1"/>
    </source>
</evidence>
<feature type="domain" description="Macro" evidence="1">
    <location>
        <begin position="41"/>
        <end position="213"/>
    </location>
</feature>
<sequence length="232" mass="25324">MLSKIYRFFKRMKVDTLKPFGKDLAKDELRISICDLNKDIAKVFADVFAQESSVEILLGNLLHLSADALVSPANSFGDMGGGLDKAIDDFFAGQAQQKVQQLIREEYFGELPVGVASIIAMNHPQFPFIIVAPTMRIPGNVGKTINAYLAMRAVLVAIVKHNRSATHPIRHIVLSSLCTGVGGMPFQEAAEQMKTAIASILGEGYKTAIHPAVAPYALGAKWVLPEKLNKFK</sequence>
<organism evidence="2 3">
    <name type="scientific">Rhodocytophaga rosea</name>
    <dbReference type="NCBI Taxonomy" id="2704465"/>
    <lineage>
        <taxon>Bacteria</taxon>
        <taxon>Pseudomonadati</taxon>
        <taxon>Bacteroidota</taxon>
        <taxon>Cytophagia</taxon>
        <taxon>Cytophagales</taxon>
        <taxon>Rhodocytophagaceae</taxon>
        <taxon>Rhodocytophaga</taxon>
    </lineage>
</organism>